<feature type="region of interest" description="Disordered" evidence="1">
    <location>
        <begin position="216"/>
        <end position="265"/>
    </location>
</feature>
<proteinExistence type="predicted"/>
<dbReference type="Pfam" id="PF05593">
    <property type="entry name" value="RHS_repeat"/>
    <property type="match status" value="1"/>
</dbReference>
<gene>
    <name evidence="2" type="ORF">H9K75_14015</name>
</gene>
<dbReference type="Gene3D" id="2.180.10.10">
    <property type="entry name" value="RHS repeat-associated core"/>
    <property type="match status" value="1"/>
</dbReference>
<dbReference type="EMBL" id="CP060783">
    <property type="protein sequence ID" value="QNP47417.1"/>
    <property type="molecule type" value="Genomic_DNA"/>
</dbReference>
<feature type="compositionally biased region" description="Low complexity" evidence="1">
    <location>
        <begin position="115"/>
        <end position="131"/>
    </location>
</feature>
<organism evidence="2 3">
    <name type="scientific">Diaphorobacter aerolatus</name>
    <dbReference type="NCBI Taxonomy" id="1288495"/>
    <lineage>
        <taxon>Bacteria</taxon>
        <taxon>Pseudomonadati</taxon>
        <taxon>Pseudomonadota</taxon>
        <taxon>Betaproteobacteria</taxon>
        <taxon>Burkholderiales</taxon>
        <taxon>Comamonadaceae</taxon>
        <taxon>Diaphorobacter</taxon>
    </lineage>
</organism>
<accession>A0A7H0GGK1</accession>
<evidence type="ECO:0000313" key="2">
    <source>
        <dbReference type="EMBL" id="QNP47417.1"/>
    </source>
</evidence>
<reference evidence="2 3" key="1">
    <citation type="submission" date="2020-08" db="EMBL/GenBank/DDBJ databases">
        <title>Genome sequence of Diaphorobacter aerolatus KACC 16536T.</title>
        <authorList>
            <person name="Hyun D.-W."/>
            <person name="Bae J.-W."/>
        </authorList>
    </citation>
    <scope>NUCLEOTIDE SEQUENCE [LARGE SCALE GENOMIC DNA]</scope>
    <source>
        <strain evidence="2 3">KACC 16536</strain>
    </source>
</reference>
<evidence type="ECO:0000313" key="3">
    <source>
        <dbReference type="Proteomes" id="UP000516028"/>
    </source>
</evidence>
<sequence>MDPPAAGPEIEFEHRISHRLDVLGNRQASQLQGLGEVGYLLYGSGHVHGITWQGESLVDLERDALHREVRRQLASTTAEPLIRQLGWDSAGRLTSMQWGGFAQGAGLPDMLDSLPGAAPSTAQASPSPQGPTGRARALASRHYHYDSLGQMVGIQSPAGMSRFAYDAAGRLTGADTPQAGQQRWRFDPAGNRLPIAEPAGNPGAGDVITGALNETDRQRTQQRAGREATPVSREQMARSDYNALQGKPEQGDTWRTGPPPRSGTATVWATTRTAKMRAAKAPGFTTATTAGATALKACRAWQEKRAARWSWPTTRATSWCKSWFTKKMVKERTKAHSSPSATAMTRLAGGWPSTAMRATQVTRATWVTWATRMQAKKAGQPITLAGTGTGWCIPSGSTMAMPGTSTGRASRRSCTRCTSRAALRRWCSCAGLPEQIWIWLKS</sequence>
<keyword evidence="3" id="KW-1185">Reference proteome</keyword>
<name>A0A7H0GGK1_9BURK</name>
<protein>
    <submittedName>
        <fullName evidence="2">RHS repeat protein</fullName>
    </submittedName>
</protein>
<feature type="region of interest" description="Disordered" evidence="1">
    <location>
        <begin position="109"/>
        <end position="138"/>
    </location>
</feature>
<dbReference type="InterPro" id="IPR031325">
    <property type="entry name" value="RHS_repeat"/>
</dbReference>
<dbReference type="NCBIfam" id="TIGR01643">
    <property type="entry name" value="YD_repeat_2x"/>
    <property type="match status" value="2"/>
</dbReference>
<evidence type="ECO:0000256" key="1">
    <source>
        <dbReference type="SAM" id="MobiDB-lite"/>
    </source>
</evidence>
<dbReference type="AlphaFoldDB" id="A0A7H0GGK1"/>
<dbReference type="InterPro" id="IPR006530">
    <property type="entry name" value="YD"/>
</dbReference>
<dbReference type="KEGG" id="daer:H9K75_14015"/>
<dbReference type="Proteomes" id="UP000516028">
    <property type="component" value="Chromosome"/>
</dbReference>